<feature type="transmembrane region" description="Helical" evidence="6">
    <location>
        <begin position="495"/>
        <end position="514"/>
    </location>
</feature>
<keyword evidence="2" id="KW-0813">Transport</keyword>
<dbReference type="InterPro" id="IPR011701">
    <property type="entry name" value="MFS"/>
</dbReference>
<keyword evidence="4 6" id="KW-1133">Transmembrane helix</keyword>
<evidence type="ECO:0000256" key="6">
    <source>
        <dbReference type="SAM" id="Phobius"/>
    </source>
</evidence>
<dbReference type="Proteomes" id="UP000625711">
    <property type="component" value="Unassembled WGS sequence"/>
</dbReference>
<dbReference type="GO" id="GO:0016020">
    <property type="term" value="C:membrane"/>
    <property type="evidence" value="ECO:0007669"/>
    <property type="project" value="UniProtKB-SubCell"/>
</dbReference>
<sequence>MAETTDIYIIKETKLYNEALHLTGYGKYNLFILLATGGCLMCVIIETMCMSFIIPSAQCDLNLTLTEKGILASVSFLGVMFTSQIWGYLADTRGRRNVLLFSLISSSLISMICCIVPWAWLLILLRFINGGLIGGSSSVIYAFAGEFHSDRYRSMIVSWISAFVACGQMYIPAMAWLILPNTWSVELESLGITFRPWRLLIILYALPSLVVAAMLSILPESPKFLLSKGHHDKTLTILTRMFVMNKGRKAHEYPVSTVVIDEIISENTKENVNILSKMWRQTTPLFDKGNLFKTLLICYMQFGVFMSASALALWYPEILNRMSSYSEKINSTDVTLCDSINFQETILDVKLNLFSDIIPQIWYKNNNDVSCDDSVNTSVFPVILTTGSAIGFTYILIGVLVNKINRKYLLIASSTITGVSGLVAQYISGYTAVEVFSGIYLLISSCIGMVNALVVDLYPTNIRAMALAISMMFGRCGAMVGSNVVGKIFYNYCNYMFVMFAVNHLILIVSVILLPTKKTSIIKSGAAK</sequence>
<feature type="transmembrane region" description="Helical" evidence="6">
    <location>
        <begin position="156"/>
        <end position="179"/>
    </location>
</feature>
<feature type="transmembrane region" description="Helical" evidence="6">
    <location>
        <begin position="30"/>
        <end position="54"/>
    </location>
</feature>
<gene>
    <name evidence="8" type="ORF">GWI33_004390</name>
</gene>
<evidence type="ECO:0000256" key="2">
    <source>
        <dbReference type="ARBA" id="ARBA00022448"/>
    </source>
</evidence>
<organism evidence="8 9">
    <name type="scientific">Rhynchophorus ferrugineus</name>
    <name type="common">Red palm weevil</name>
    <name type="synonym">Curculio ferrugineus</name>
    <dbReference type="NCBI Taxonomy" id="354439"/>
    <lineage>
        <taxon>Eukaryota</taxon>
        <taxon>Metazoa</taxon>
        <taxon>Ecdysozoa</taxon>
        <taxon>Arthropoda</taxon>
        <taxon>Hexapoda</taxon>
        <taxon>Insecta</taxon>
        <taxon>Pterygota</taxon>
        <taxon>Neoptera</taxon>
        <taxon>Endopterygota</taxon>
        <taxon>Coleoptera</taxon>
        <taxon>Polyphaga</taxon>
        <taxon>Cucujiformia</taxon>
        <taxon>Curculionidae</taxon>
        <taxon>Dryophthorinae</taxon>
        <taxon>Rhynchophorus</taxon>
    </lineage>
</organism>
<dbReference type="InterPro" id="IPR020846">
    <property type="entry name" value="MFS_dom"/>
</dbReference>
<feature type="transmembrane region" description="Helical" evidence="6">
    <location>
        <begin position="69"/>
        <end position="89"/>
    </location>
</feature>
<protein>
    <recommendedName>
        <fullName evidence="7">Major facilitator superfamily (MFS) profile domain-containing protein</fullName>
    </recommendedName>
</protein>
<accession>A0A834MJY8</accession>
<keyword evidence="3 6" id="KW-0812">Transmembrane</keyword>
<feature type="transmembrane region" description="Helical" evidence="6">
    <location>
        <begin position="465"/>
        <end position="489"/>
    </location>
</feature>
<comment type="caution">
    <text evidence="8">The sequence shown here is derived from an EMBL/GenBank/DDBJ whole genome shotgun (WGS) entry which is preliminary data.</text>
</comment>
<dbReference type="PANTHER" id="PTHR23511">
    <property type="entry name" value="SYNAPTIC VESICLE GLYCOPROTEIN 2"/>
    <property type="match status" value="1"/>
</dbReference>
<proteinExistence type="predicted"/>
<keyword evidence="9" id="KW-1185">Reference proteome</keyword>
<dbReference type="GO" id="GO:0022857">
    <property type="term" value="F:transmembrane transporter activity"/>
    <property type="evidence" value="ECO:0007669"/>
    <property type="project" value="InterPro"/>
</dbReference>
<dbReference type="OrthoDB" id="10262656at2759"/>
<reference evidence="8" key="1">
    <citation type="submission" date="2020-08" db="EMBL/GenBank/DDBJ databases">
        <title>Genome sequencing and assembly of the red palm weevil Rhynchophorus ferrugineus.</title>
        <authorList>
            <person name="Dias G.B."/>
            <person name="Bergman C.M."/>
            <person name="Manee M."/>
        </authorList>
    </citation>
    <scope>NUCLEOTIDE SEQUENCE</scope>
    <source>
        <strain evidence="8">AA-2017</strain>
        <tissue evidence="8">Whole larva</tissue>
    </source>
</reference>
<dbReference type="SUPFAM" id="SSF103473">
    <property type="entry name" value="MFS general substrate transporter"/>
    <property type="match status" value="1"/>
</dbReference>
<feature type="transmembrane region" description="Helical" evidence="6">
    <location>
        <begin position="98"/>
        <end position="121"/>
    </location>
</feature>
<feature type="transmembrane region" description="Helical" evidence="6">
    <location>
        <begin position="199"/>
        <end position="218"/>
    </location>
</feature>
<dbReference type="Gene3D" id="1.20.1250.20">
    <property type="entry name" value="MFS general substrate transporter like domains"/>
    <property type="match status" value="1"/>
</dbReference>
<dbReference type="InterPro" id="IPR036259">
    <property type="entry name" value="MFS_trans_sf"/>
</dbReference>
<feature type="domain" description="Major facilitator superfamily (MFS) profile" evidence="7">
    <location>
        <begin position="30"/>
        <end position="519"/>
    </location>
</feature>
<feature type="transmembrane region" description="Helical" evidence="6">
    <location>
        <begin position="439"/>
        <end position="458"/>
    </location>
</feature>
<keyword evidence="5 6" id="KW-0472">Membrane</keyword>
<evidence type="ECO:0000256" key="4">
    <source>
        <dbReference type="ARBA" id="ARBA00022989"/>
    </source>
</evidence>
<feature type="transmembrane region" description="Helical" evidence="6">
    <location>
        <begin position="408"/>
        <end position="427"/>
    </location>
</feature>
<evidence type="ECO:0000256" key="3">
    <source>
        <dbReference type="ARBA" id="ARBA00022692"/>
    </source>
</evidence>
<dbReference type="AlphaFoldDB" id="A0A834MJY8"/>
<feature type="transmembrane region" description="Helical" evidence="6">
    <location>
        <begin position="127"/>
        <end position="144"/>
    </location>
</feature>
<dbReference type="Pfam" id="PF07690">
    <property type="entry name" value="MFS_1"/>
    <property type="match status" value="1"/>
</dbReference>
<evidence type="ECO:0000259" key="7">
    <source>
        <dbReference type="PROSITE" id="PS50850"/>
    </source>
</evidence>
<feature type="transmembrane region" description="Helical" evidence="6">
    <location>
        <begin position="295"/>
        <end position="315"/>
    </location>
</feature>
<dbReference type="EMBL" id="JAACXV010000022">
    <property type="protein sequence ID" value="KAF7286768.1"/>
    <property type="molecule type" value="Genomic_DNA"/>
</dbReference>
<dbReference type="PANTHER" id="PTHR23511:SF35">
    <property type="entry name" value="MAJOR FACILITATOR SUPERFAMILY (MFS) PROFILE DOMAIN-CONTAINING PROTEIN"/>
    <property type="match status" value="1"/>
</dbReference>
<dbReference type="PROSITE" id="PS50850">
    <property type="entry name" value="MFS"/>
    <property type="match status" value="1"/>
</dbReference>
<feature type="transmembrane region" description="Helical" evidence="6">
    <location>
        <begin position="379"/>
        <end position="401"/>
    </location>
</feature>
<evidence type="ECO:0000313" key="8">
    <source>
        <dbReference type="EMBL" id="KAF7286768.1"/>
    </source>
</evidence>
<evidence type="ECO:0000256" key="1">
    <source>
        <dbReference type="ARBA" id="ARBA00004141"/>
    </source>
</evidence>
<evidence type="ECO:0000256" key="5">
    <source>
        <dbReference type="ARBA" id="ARBA00023136"/>
    </source>
</evidence>
<name>A0A834MJY8_RHYFE</name>
<evidence type="ECO:0000313" key="9">
    <source>
        <dbReference type="Proteomes" id="UP000625711"/>
    </source>
</evidence>
<comment type="subcellular location">
    <subcellularLocation>
        <location evidence="1">Membrane</location>
        <topology evidence="1">Multi-pass membrane protein</topology>
    </subcellularLocation>
</comment>